<name>A0A6I1DX81_9FLAO</name>
<dbReference type="EMBL" id="WELG01000002">
    <property type="protein sequence ID" value="KAB7528441.1"/>
    <property type="molecule type" value="Genomic_DNA"/>
</dbReference>
<gene>
    <name evidence="2" type="ORF">F8C76_11295</name>
</gene>
<dbReference type="Pfam" id="PF09848">
    <property type="entry name" value="SLFN-g3_helicase"/>
    <property type="match status" value="1"/>
</dbReference>
<dbReference type="Proteomes" id="UP000429785">
    <property type="component" value="Unassembled WGS sequence"/>
</dbReference>
<evidence type="ECO:0000313" key="2">
    <source>
        <dbReference type="EMBL" id="KAB7528441.1"/>
    </source>
</evidence>
<sequence length="496" mass="58156">MKQVNILSLTQAYRSLEEETLQKYLHFFKTNPKPTELKDLSSFVDDLLLLEDNIEIYDCFYYGYQIPQISKEFDLLRIGEDFVVNVEIKSTNTGEKLGYQLERNKYYLSFLGLEVFSYTYVSDEKSLYSIDNHNKVFQSELADLIDLLNTQEIDRTITNLDTLFNPSNYLVSPFNSTRSFIRGRYFLTNQQEECKNKIIKLLERPKTSFVSICGKAGTGKTLLTYDIAKHCMNLDWDVVIVHCGKLNDGHNMLKTAFKWNVVPAKLASSIDFSDYKLVVVDEVQRMFPSQLDLIINEVKKQEANCIFSYDAEQCLRTWEINNNIPQRIDEKANSDVFQLTEKIRTNKEIATFINLLFDKGKAYKKVKMSNIQINYFKSYDDAKEYVRYLNKMDWKVINYTPSNRYDLPYEKFALPNQDNAHDVVGQEYDKVVVVLDSYFYYDGNKLSTRAYPKHAYYHPTKMLFQMMTRTRKQLSIVVISNHIIMDRCLTILDSSH</sequence>
<reference evidence="2 3" key="1">
    <citation type="submission" date="2019-10" db="EMBL/GenBank/DDBJ databases">
        <title>Muricauda olearia CL-SS4 JCM15563 genome.</title>
        <authorList>
            <person name="Liu L."/>
        </authorList>
    </citation>
    <scope>NUCLEOTIDE SEQUENCE [LARGE SCALE GENOMIC DNA]</scope>
    <source>
        <strain evidence="2 3">CL-SS4</strain>
    </source>
</reference>
<dbReference type="Gene3D" id="3.40.50.300">
    <property type="entry name" value="P-loop containing nucleotide triphosphate hydrolases"/>
    <property type="match status" value="1"/>
</dbReference>
<dbReference type="RefSeq" id="WP_152131813.1">
    <property type="nucleotide sequence ID" value="NZ_WELG01000002.1"/>
</dbReference>
<dbReference type="InterPro" id="IPR018647">
    <property type="entry name" value="SLFN_3-like_DNA/RNA_helicase"/>
</dbReference>
<evidence type="ECO:0000259" key="1">
    <source>
        <dbReference type="Pfam" id="PF09848"/>
    </source>
</evidence>
<proteinExistence type="predicted"/>
<accession>A0A6I1DX81</accession>
<protein>
    <submittedName>
        <fullName evidence="2">DUF2075 domain-containing protein</fullName>
    </submittedName>
</protein>
<comment type="caution">
    <text evidence="2">The sequence shown here is derived from an EMBL/GenBank/DDBJ whole genome shotgun (WGS) entry which is preliminary data.</text>
</comment>
<dbReference type="SUPFAM" id="SSF52540">
    <property type="entry name" value="P-loop containing nucleoside triphosphate hydrolases"/>
    <property type="match status" value="1"/>
</dbReference>
<dbReference type="CDD" id="cd00009">
    <property type="entry name" value="AAA"/>
    <property type="match status" value="1"/>
</dbReference>
<dbReference type="AlphaFoldDB" id="A0A6I1DX81"/>
<feature type="domain" description="Schlafen group 3-like DNA/RNA helicase" evidence="1">
    <location>
        <begin position="210"/>
        <end position="391"/>
    </location>
</feature>
<evidence type="ECO:0000313" key="3">
    <source>
        <dbReference type="Proteomes" id="UP000429785"/>
    </source>
</evidence>
<organism evidence="2 3">
    <name type="scientific">Flagellimonas olearia</name>
    <dbReference type="NCBI Taxonomy" id="552546"/>
    <lineage>
        <taxon>Bacteria</taxon>
        <taxon>Pseudomonadati</taxon>
        <taxon>Bacteroidota</taxon>
        <taxon>Flavobacteriia</taxon>
        <taxon>Flavobacteriales</taxon>
        <taxon>Flavobacteriaceae</taxon>
        <taxon>Flagellimonas</taxon>
    </lineage>
</organism>
<dbReference type="InterPro" id="IPR027417">
    <property type="entry name" value="P-loop_NTPase"/>
</dbReference>
<dbReference type="OrthoDB" id="1411900at2"/>